<dbReference type="InterPro" id="IPR058533">
    <property type="entry name" value="Cation_efflux_TM"/>
</dbReference>
<keyword evidence="4 7" id="KW-1133">Transmembrane helix</keyword>
<name>A0A7S0MQG6_9CHLO</name>
<dbReference type="InterPro" id="IPR027469">
    <property type="entry name" value="Cation_efflux_TMD_sf"/>
</dbReference>
<dbReference type="GO" id="GO:0008324">
    <property type="term" value="F:monoatomic cation transmembrane transporter activity"/>
    <property type="evidence" value="ECO:0007669"/>
    <property type="project" value="InterPro"/>
</dbReference>
<evidence type="ECO:0000313" key="10">
    <source>
        <dbReference type="EMBL" id="CAD8648079.1"/>
    </source>
</evidence>
<comment type="subcellular location">
    <subcellularLocation>
        <location evidence="1">Membrane</location>
        <topology evidence="1">Multi-pass membrane protein</topology>
    </subcellularLocation>
</comment>
<feature type="transmembrane region" description="Helical" evidence="7">
    <location>
        <begin position="94"/>
        <end position="114"/>
    </location>
</feature>
<evidence type="ECO:0000256" key="6">
    <source>
        <dbReference type="SAM" id="MobiDB-lite"/>
    </source>
</evidence>
<gene>
    <name evidence="10" type="ORF">POBO1169_LOCUS396</name>
</gene>
<dbReference type="Pfam" id="PF01545">
    <property type="entry name" value="Cation_efflux"/>
    <property type="match status" value="1"/>
</dbReference>
<dbReference type="Gene3D" id="3.30.70.1350">
    <property type="entry name" value="Cation efflux protein, cytoplasmic domain"/>
    <property type="match status" value="1"/>
</dbReference>
<dbReference type="InterPro" id="IPR027470">
    <property type="entry name" value="Cation_efflux_CTD"/>
</dbReference>
<reference evidence="10" key="1">
    <citation type="submission" date="2021-01" db="EMBL/GenBank/DDBJ databases">
        <authorList>
            <person name="Corre E."/>
            <person name="Pelletier E."/>
            <person name="Niang G."/>
            <person name="Scheremetjew M."/>
            <person name="Finn R."/>
            <person name="Kale V."/>
            <person name="Holt S."/>
            <person name="Cochrane G."/>
            <person name="Meng A."/>
            <person name="Brown T."/>
            <person name="Cohen L."/>
        </authorList>
    </citation>
    <scope>NUCLEOTIDE SEQUENCE</scope>
    <source>
        <strain evidence="10">CCMP722</strain>
    </source>
</reference>
<feature type="transmembrane region" description="Helical" evidence="7">
    <location>
        <begin position="66"/>
        <end position="88"/>
    </location>
</feature>
<accession>A0A7S0MQG6</accession>
<dbReference type="NCBIfam" id="TIGR01297">
    <property type="entry name" value="CDF"/>
    <property type="match status" value="1"/>
</dbReference>
<dbReference type="Pfam" id="PF16916">
    <property type="entry name" value="ZT_dimer"/>
    <property type="match status" value="1"/>
</dbReference>
<evidence type="ECO:0000256" key="5">
    <source>
        <dbReference type="ARBA" id="ARBA00023136"/>
    </source>
</evidence>
<evidence type="ECO:0000259" key="9">
    <source>
        <dbReference type="Pfam" id="PF16916"/>
    </source>
</evidence>
<evidence type="ECO:0000259" key="8">
    <source>
        <dbReference type="Pfam" id="PF01545"/>
    </source>
</evidence>
<dbReference type="InterPro" id="IPR036837">
    <property type="entry name" value="Cation_efflux_CTD_sf"/>
</dbReference>
<evidence type="ECO:0008006" key="11">
    <source>
        <dbReference type="Google" id="ProtNLM"/>
    </source>
</evidence>
<protein>
    <recommendedName>
        <fullName evidence="11">Cation efflux protein cytoplasmic domain-containing protein</fullName>
    </recommendedName>
</protein>
<keyword evidence="3 7" id="KW-0812">Transmembrane</keyword>
<feature type="domain" description="Cation efflux protein transmembrane" evidence="8">
    <location>
        <begin position="69"/>
        <end position="256"/>
    </location>
</feature>
<dbReference type="SUPFAM" id="SSF160240">
    <property type="entry name" value="Cation efflux protein cytoplasmic domain-like"/>
    <property type="match status" value="1"/>
</dbReference>
<evidence type="ECO:0000256" key="3">
    <source>
        <dbReference type="ARBA" id="ARBA00022692"/>
    </source>
</evidence>
<sequence length="360" mass="40147">MFHVRRNSSTINLLDHEDDVDTGSTSYAPLASQPDLEASARPSASSSTLAEEREEQNAVYRRQVSFAVKASVTVNLLLFFVKGSAWYLTHSYAIFSSLVDSTVDLVNQLVLFFAERNMAMPSERFPAGKTRLEPVAIIIGAVLMCTLSLNVMRLASEGLYDGFAGRGKPTLEVTPLTQGILITATTLKVGLFFMCNRLRKVSGTAMALAEDHRNDVISNMAAIVTSSFAGAYPKVWWLDPVGALVISMYIIWCWVTIGQEQVNFVVGEKGDDDIHEEVGALASAHHPELQVDQLRVYHIGRHYLVELEVVMPPETPLRIVHDVSLDLQTKIEQVPDIERAFVHVDYESREYLEHKEPRLL</sequence>
<proteinExistence type="predicted"/>
<dbReference type="InterPro" id="IPR002524">
    <property type="entry name" value="Cation_efflux"/>
</dbReference>
<feature type="transmembrane region" description="Helical" evidence="7">
    <location>
        <begin position="216"/>
        <end position="235"/>
    </location>
</feature>
<feature type="transmembrane region" description="Helical" evidence="7">
    <location>
        <begin position="135"/>
        <end position="156"/>
    </location>
</feature>
<dbReference type="GO" id="GO:0016020">
    <property type="term" value="C:membrane"/>
    <property type="evidence" value="ECO:0007669"/>
    <property type="project" value="UniProtKB-SubCell"/>
</dbReference>
<dbReference type="PANTHER" id="PTHR43840">
    <property type="entry name" value="MITOCHONDRIAL METAL TRANSPORTER 1-RELATED"/>
    <property type="match status" value="1"/>
</dbReference>
<dbReference type="InterPro" id="IPR050291">
    <property type="entry name" value="CDF_Transporter"/>
</dbReference>
<feature type="domain" description="Cation efflux protein cytoplasmic" evidence="9">
    <location>
        <begin position="272"/>
        <end position="345"/>
    </location>
</feature>
<feature type="transmembrane region" description="Helical" evidence="7">
    <location>
        <begin position="176"/>
        <end position="195"/>
    </location>
</feature>
<evidence type="ECO:0000256" key="4">
    <source>
        <dbReference type="ARBA" id="ARBA00022989"/>
    </source>
</evidence>
<dbReference type="AlphaFoldDB" id="A0A7S0MQG6"/>
<organism evidence="10">
    <name type="scientific">Pyramimonas obovata</name>
    <dbReference type="NCBI Taxonomy" id="1411642"/>
    <lineage>
        <taxon>Eukaryota</taxon>
        <taxon>Viridiplantae</taxon>
        <taxon>Chlorophyta</taxon>
        <taxon>Pyramimonadophyceae</taxon>
        <taxon>Pyramimonadales</taxon>
        <taxon>Pyramimonadaceae</taxon>
        <taxon>Pyramimonas</taxon>
        <taxon>Pyramimonas incertae sedis</taxon>
    </lineage>
</organism>
<keyword evidence="5 7" id="KW-0472">Membrane</keyword>
<evidence type="ECO:0000256" key="7">
    <source>
        <dbReference type="SAM" id="Phobius"/>
    </source>
</evidence>
<evidence type="ECO:0000256" key="2">
    <source>
        <dbReference type="ARBA" id="ARBA00022448"/>
    </source>
</evidence>
<keyword evidence="2" id="KW-0813">Transport</keyword>
<dbReference type="EMBL" id="HBFA01000857">
    <property type="protein sequence ID" value="CAD8648079.1"/>
    <property type="molecule type" value="Transcribed_RNA"/>
</dbReference>
<evidence type="ECO:0000256" key="1">
    <source>
        <dbReference type="ARBA" id="ARBA00004141"/>
    </source>
</evidence>
<dbReference type="SUPFAM" id="SSF161111">
    <property type="entry name" value="Cation efflux protein transmembrane domain-like"/>
    <property type="match status" value="1"/>
</dbReference>
<dbReference type="Gene3D" id="1.20.1510.10">
    <property type="entry name" value="Cation efflux protein transmembrane domain"/>
    <property type="match status" value="1"/>
</dbReference>
<dbReference type="PANTHER" id="PTHR43840:SF52">
    <property type="entry name" value="CATION EFFLUX FAMILY PROTEIN"/>
    <property type="match status" value="1"/>
</dbReference>
<feature type="region of interest" description="Disordered" evidence="6">
    <location>
        <begin position="24"/>
        <end position="52"/>
    </location>
</feature>